<evidence type="ECO:0000256" key="2">
    <source>
        <dbReference type="ARBA" id="ARBA00022806"/>
    </source>
</evidence>
<dbReference type="GO" id="GO:0004386">
    <property type="term" value="F:helicase activity"/>
    <property type="evidence" value="ECO:0007669"/>
    <property type="project" value="UniProtKB-KW"/>
</dbReference>
<dbReference type="SMART" id="SM00490">
    <property type="entry name" value="HELICc"/>
    <property type="match status" value="1"/>
</dbReference>
<feature type="compositionally biased region" description="Basic residues" evidence="3">
    <location>
        <begin position="607"/>
        <end position="617"/>
    </location>
</feature>
<keyword evidence="1" id="KW-0378">Hydrolase</keyword>
<dbReference type="NCBIfam" id="NF008662">
    <property type="entry name" value="PRK11664.1"/>
    <property type="match status" value="1"/>
</dbReference>
<dbReference type="InterPro" id="IPR056329">
    <property type="entry name" value="CON_HrpB"/>
</dbReference>
<dbReference type="InterPro" id="IPR013689">
    <property type="entry name" value="RNA_helicase_ATP-dep_HrpB_C"/>
</dbReference>
<keyword evidence="2 5" id="KW-0347">Helicase</keyword>
<dbReference type="Pfam" id="PF00271">
    <property type="entry name" value="Helicase_C"/>
    <property type="match status" value="1"/>
</dbReference>
<reference evidence="5" key="1">
    <citation type="journal article" date="2011" name="BMC Genomics">
        <title>Shotgun sequencing of Yersinia enterocolitica strain W22703 (biotype 2, serotype O:9): genomic evidence for oscillation between invertebrates and mammals.</title>
        <authorList>
            <person name="Fuchs T.M."/>
            <person name="Brandt K."/>
            <person name="Starke M."/>
            <person name="Rattei T."/>
        </authorList>
    </citation>
    <scope>NUCLEOTIDE SEQUENCE</scope>
</reference>
<proteinExistence type="predicted"/>
<gene>
    <name evidence="5" type="primary">hrpB</name>
    <name evidence="5" type="ORF">YEW_GT29400</name>
</gene>
<evidence type="ECO:0000313" key="5">
    <source>
        <dbReference type="EMBL" id="CBX69546.1"/>
    </source>
</evidence>
<dbReference type="NCBIfam" id="TIGR01970">
    <property type="entry name" value="DEAH_box_HrpB"/>
    <property type="match status" value="1"/>
</dbReference>
<dbReference type="GO" id="GO:0016787">
    <property type="term" value="F:hydrolase activity"/>
    <property type="evidence" value="ECO:0007669"/>
    <property type="project" value="UniProtKB-KW"/>
</dbReference>
<accession>F4MUN8</accession>
<keyword evidence="2 5" id="KW-0547">Nucleotide-binding</keyword>
<dbReference type="InterPro" id="IPR027417">
    <property type="entry name" value="P-loop_NTPase"/>
</dbReference>
<evidence type="ECO:0000259" key="4">
    <source>
        <dbReference type="PROSITE" id="PS51194"/>
    </source>
</evidence>
<dbReference type="Pfam" id="PF08482">
    <property type="entry name" value="HrpB_C"/>
    <property type="match status" value="1"/>
</dbReference>
<dbReference type="InterPro" id="IPR007502">
    <property type="entry name" value="Helicase-assoc_dom"/>
</dbReference>
<dbReference type="PANTHER" id="PTHR43519">
    <property type="entry name" value="ATP-DEPENDENT RNA HELICASE HRPB"/>
    <property type="match status" value="1"/>
</dbReference>
<name>F4MUN8_YEREN</name>
<dbReference type="SMART" id="SM00847">
    <property type="entry name" value="HA2"/>
    <property type="match status" value="1"/>
</dbReference>
<dbReference type="CDD" id="cd18791">
    <property type="entry name" value="SF2_C_RHA"/>
    <property type="match status" value="1"/>
</dbReference>
<protein>
    <submittedName>
        <fullName evidence="5">ATP-dependent RNA helicase hrpB</fullName>
    </submittedName>
</protein>
<dbReference type="InterPro" id="IPR001650">
    <property type="entry name" value="Helicase_C-like"/>
</dbReference>
<feature type="domain" description="Helicase C-terminal" evidence="4">
    <location>
        <begin position="6"/>
        <end position="171"/>
    </location>
</feature>
<feature type="region of interest" description="Disordered" evidence="3">
    <location>
        <begin position="594"/>
        <end position="617"/>
    </location>
</feature>
<dbReference type="InterPro" id="IPR010225">
    <property type="entry name" value="HrpB"/>
</dbReference>
<keyword evidence="2 5" id="KW-0067">ATP-binding</keyword>
<dbReference type="Gene3D" id="3.40.50.300">
    <property type="entry name" value="P-loop containing nucleotide triphosphate hydrolases"/>
    <property type="match status" value="1"/>
</dbReference>
<dbReference type="Pfam" id="PF24473">
    <property type="entry name" value="CON_HrpB"/>
    <property type="match status" value="1"/>
</dbReference>
<dbReference type="PANTHER" id="PTHR43519:SF1">
    <property type="entry name" value="ATP-DEPENDENT RNA HELICASE HRPB"/>
    <property type="match status" value="1"/>
</dbReference>
<evidence type="ECO:0000256" key="1">
    <source>
        <dbReference type="ARBA" id="ARBA00022801"/>
    </source>
</evidence>
<organism evidence="5">
    <name type="scientific">Yersinia enterocolitica W22703</name>
    <dbReference type="NCBI Taxonomy" id="913028"/>
    <lineage>
        <taxon>Bacteria</taxon>
        <taxon>Pseudomonadati</taxon>
        <taxon>Pseudomonadota</taxon>
        <taxon>Gammaproteobacteria</taxon>
        <taxon>Enterobacterales</taxon>
        <taxon>Yersiniaceae</taxon>
        <taxon>Yersinia</taxon>
    </lineage>
</organism>
<evidence type="ECO:0000256" key="3">
    <source>
        <dbReference type="SAM" id="MobiDB-lite"/>
    </source>
</evidence>
<dbReference type="SUPFAM" id="SSF52540">
    <property type="entry name" value="P-loop containing nucleoside triphosphate hydrolases"/>
    <property type="match status" value="1"/>
</dbReference>
<dbReference type="EMBL" id="FR718500">
    <property type="protein sequence ID" value="CBX69546.1"/>
    <property type="molecule type" value="Genomic_DNA"/>
</dbReference>
<dbReference type="Gene3D" id="1.20.120.1080">
    <property type="match status" value="1"/>
</dbReference>
<dbReference type="AlphaFoldDB" id="F4MUN8"/>
<sequence length="617" mass="69237">MGVANRVKRLLNEQSGSLLLFLPGVGEIHRVMERLQGDVATDTDLCPLYGALPLTDQQKAIQPAPVGRRKVVLATNIAETSLTIEGIRLVVDSGLERVARFDVKNGLTRLMTQRISQASMVQRAGRAGRLEPGICWHLFAKEQSDRAAEYSEPEILNSDLCSLWLELLNWGCQDAAQLSWLDQPPQTALDVARDLLRRLGAIDSQGHLTGTGRSMANLGCEPRLAAMLCFAAGQSPDALATAALLAAILEEPPRSGEIDLHDWLSRPQPHWQRRAKQLVQRINARVGVVDSDLAGQLLALAYPDRIAQQRGQDGRYLLANGMGAAMAQDEALSRAPWLVAASLLHSNSGPDARILLALPIEVEQLAKQLPHLIEEQTAVEWDEDKGTLRTWRRWQIGRLTLRAQRLAKPSDEALQFALLNWVREQGLQILNWDENAEQLRTRIQCASRWLPEEQWPAVNDDNLLGKLELWLQPSLSGVRDLRGLRQVNIAEALTRLLSWQLRQRLDTELPTHYTVPTGSRLPIRYYVDRPPILAVRLQEVFGEQRSPMLATGRVAVVLELLSPAHRPLQITGDLAAFWQGAYREVQKEMKGRYPKHVWPDDPANTRPTRRTKKYQDN</sequence>
<dbReference type="PROSITE" id="PS51194">
    <property type="entry name" value="HELICASE_CTER"/>
    <property type="match status" value="1"/>
</dbReference>